<dbReference type="PROSITE" id="PS50968">
    <property type="entry name" value="BIOTINYL_LIPOYL"/>
    <property type="match status" value="1"/>
</dbReference>
<keyword evidence="12" id="KW-0436">Ligase</keyword>
<evidence type="ECO:0000313" key="14">
    <source>
        <dbReference type="Proteomes" id="UP000195378"/>
    </source>
</evidence>
<dbReference type="AlphaFoldDB" id="A0A089QEF8"/>
<accession>A0A089QEF8</accession>
<gene>
    <name evidence="10" type="primary">accB</name>
    <name evidence="11" type="ORF">B7R82_06925</name>
    <name evidence="10" type="ORF">LSJ_0485</name>
    <name evidence="12" type="ORF">QFE45_02500</name>
</gene>
<evidence type="ECO:0000256" key="6">
    <source>
        <dbReference type="ARBA" id="ARBA00023160"/>
    </source>
</evidence>
<dbReference type="PRINTS" id="PR01071">
    <property type="entry name" value="ACOABIOTINCC"/>
</dbReference>
<dbReference type="Proteomes" id="UP000195378">
    <property type="component" value="Chromosome"/>
</dbReference>
<comment type="pathway">
    <text evidence="1 8">Lipid metabolism; fatty acid biosynthesis.</text>
</comment>
<keyword evidence="4 8" id="KW-0276">Fatty acid metabolism</keyword>
<reference evidence="10 13" key="1">
    <citation type="journal article" date="2014" name="BMC Genomics">
        <title>Unusual genome complexity in Lactobacillus salivarius JCM1046.</title>
        <authorList>
            <person name="Raftis E.J."/>
            <person name="Forde B.M."/>
            <person name="Claesson M.J."/>
            <person name="O'Toole P.W."/>
        </authorList>
    </citation>
    <scope>NUCLEOTIDE SEQUENCE [LARGE SCALE GENOMIC DNA]</scope>
    <source>
        <strain evidence="10 13">JCM1046</strain>
    </source>
</reference>
<feature type="domain" description="Lipoyl-binding" evidence="9">
    <location>
        <begin position="71"/>
        <end position="147"/>
    </location>
</feature>
<dbReference type="InterPro" id="IPR050709">
    <property type="entry name" value="Biotin_Carboxyl_Carrier/Decarb"/>
</dbReference>
<name>A0A089QEF8_9LACO</name>
<reference evidence="12" key="3">
    <citation type="submission" date="2023-04" db="EMBL/GenBank/DDBJ databases">
        <title>Four porcine-derived lactic acid bacteria strains analyses and their evaluation as potential probiotics based on genomics.</title>
        <authorList>
            <person name="Niu D."/>
        </authorList>
    </citation>
    <scope>NUCLEOTIDE SEQUENCE</scope>
    <source>
        <strain evidence="12">ZSA5</strain>
    </source>
</reference>
<evidence type="ECO:0000256" key="8">
    <source>
        <dbReference type="RuleBase" id="RU364072"/>
    </source>
</evidence>
<dbReference type="EMBL" id="CP020858">
    <property type="protein sequence ID" value="ARU19739.1"/>
    <property type="molecule type" value="Genomic_DNA"/>
</dbReference>
<dbReference type="Pfam" id="PF00364">
    <property type="entry name" value="Biotin_lipoyl"/>
    <property type="match status" value="1"/>
</dbReference>
<evidence type="ECO:0000313" key="10">
    <source>
        <dbReference type="EMBL" id="AIR10183.1"/>
    </source>
</evidence>
<dbReference type="Proteomes" id="UP001231316">
    <property type="component" value="Chromosome"/>
</dbReference>
<sequence length="149" mass="16718">MDFNDVKKLMEDFNNSPTRELEITTDGFHIHLSKNEVPFISQDNKNYADSPAIEASDESIVSSKNDDLDDASLIKSPMVGMVYLQPEPEKSAYVSVGSHVHKGDVVCIIEAMKMMTEIKSEYTGEVVEVLVDNEDLVEFDQPLFKIKEG</sequence>
<evidence type="ECO:0000256" key="4">
    <source>
        <dbReference type="ARBA" id="ARBA00022832"/>
    </source>
</evidence>
<evidence type="ECO:0000313" key="13">
    <source>
        <dbReference type="Proteomes" id="UP000029488"/>
    </source>
</evidence>
<dbReference type="GO" id="GO:0006633">
    <property type="term" value="P:fatty acid biosynthetic process"/>
    <property type="evidence" value="ECO:0007669"/>
    <property type="project" value="UniProtKB-UniPathway"/>
</dbReference>
<evidence type="ECO:0000256" key="5">
    <source>
        <dbReference type="ARBA" id="ARBA00023098"/>
    </source>
</evidence>
<evidence type="ECO:0000313" key="11">
    <source>
        <dbReference type="EMBL" id="ARU19739.1"/>
    </source>
</evidence>
<dbReference type="PROSITE" id="PS00188">
    <property type="entry name" value="BIOTIN"/>
    <property type="match status" value="1"/>
</dbReference>
<dbReference type="GO" id="GO:0003989">
    <property type="term" value="F:acetyl-CoA carboxylase activity"/>
    <property type="evidence" value="ECO:0007669"/>
    <property type="project" value="InterPro"/>
</dbReference>
<dbReference type="UniPathway" id="UPA00094"/>
<evidence type="ECO:0000259" key="9">
    <source>
        <dbReference type="PROSITE" id="PS50968"/>
    </source>
</evidence>
<evidence type="ECO:0000256" key="2">
    <source>
        <dbReference type="ARBA" id="ARBA00017562"/>
    </source>
</evidence>
<dbReference type="FunFam" id="2.40.50.100:FF:000003">
    <property type="entry name" value="Acetyl-CoA carboxylase biotin carboxyl carrier protein"/>
    <property type="match status" value="1"/>
</dbReference>
<keyword evidence="3 8" id="KW-0444">Lipid biosynthesis</keyword>
<dbReference type="InterPro" id="IPR000089">
    <property type="entry name" value="Biotin_lipoyl"/>
</dbReference>
<dbReference type="InterPro" id="IPR011053">
    <property type="entry name" value="Single_hybrid_motif"/>
</dbReference>
<dbReference type="InterPro" id="IPR001249">
    <property type="entry name" value="AcCoA_biotinCC"/>
</dbReference>
<comment type="function">
    <text evidence="8">This protein is a component of the acetyl coenzyme A carboxylase complex; first, biotin carboxylase catalyzes the carboxylation of the carrier protein and then the transcarboxylase transfers the carboxyl group to form malonyl-CoA.</text>
</comment>
<evidence type="ECO:0000256" key="7">
    <source>
        <dbReference type="ARBA" id="ARBA00023267"/>
    </source>
</evidence>
<dbReference type="RefSeq" id="WP_034982384.1">
    <property type="nucleotide sequence ID" value="NZ_CP007646.1"/>
</dbReference>
<dbReference type="PANTHER" id="PTHR45266">
    <property type="entry name" value="OXALOACETATE DECARBOXYLASE ALPHA CHAIN"/>
    <property type="match status" value="1"/>
</dbReference>
<keyword evidence="6 8" id="KW-0275">Fatty acid biosynthesis</keyword>
<dbReference type="KEGG" id="lsj:LSJ_0485"/>
<proteinExistence type="predicted"/>
<dbReference type="GO" id="GO:0009317">
    <property type="term" value="C:acetyl-CoA carboxylase complex"/>
    <property type="evidence" value="ECO:0007669"/>
    <property type="project" value="InterPro"/>
</dbReference>
<dbReference type="CDD" id="cd06850">
    <property type="entry name" value="biotinyl_domain"/>
    <property type="match status" value="1"/>
</dbReference>
<dbReference type="EMBL" id="CP007646">
    <property type="protein sequence ID" value="AIR10183.1"/>
    <property type="molecule type" value="Genomic_DNA"/>
</dbReference>
<dbReference type="SUPFAM" id="SSF51230">
    <property type="entry name" value="Single hybrid motif"/>
    <property type="match status" value="1"/>
</dbReference>
<dbReference type="Proteomes" id="UP000029488">
    <property type="component" value="Chromosome"/>
</dbReference>
<dbReference type="EMBL" id="CP123971">
    <property type="protein sequence ID" value="WII28987.1"/>
    <property type="molecule type" value="Genomic_DNA"/>
</dbReference>
<reference evidence="11 14" key="2">
    <citation type="submission" date="2017-04" db="EMBL/GenBank/DDBJ databases">
        <title>Complete genome sequence of Lactobacillus salivarius ZLS006, a probiotic strain isolated from healthy piglet.</title>
        <authorList>
            <person name="Zhang D."/>
        </authorList>
    </citation>
    <scope>NUCLEOTIDE SEQUENCE [LARGE SCALE GENOMIC DNA]</scope>
    <source>
        <strain evidence="11 14">ZLS006</strain>
    </source>
</reference>
<evidence type="ECO:0000256" key="1">
    <source>
        <dbReference type="ARBA" id="ARBA00005194"/>
    </source>
</evidence>
<protein>
    <recommendedName>
        <fullName evidence="2 8">Biotin carboxyl carrier protein of acetyl-CoA carboxylase</fullName>
    </recommendedName>
</protein>
<dbReference type="InterPro" id="IPR001882">
    <property type="entry name" value="Biotin_BS"/>
</dbReference>
<keyword evidence="7 8" id="KW-0092">Biotin</keyword>
<evidence type="ECO:0000256" key="3">
    <source>
        <dbReference type="ARBA" id="ARBA00022516"/>
    </source>
</evidence>
<dbReference type="NCBIfam" id="TIGR00531">
    <property type="entry name" value="BCCP"/>
    <property type="match status" value="1"/>
</dbReference>
<dbReference type="PANTHER" id="PTHR45266:SF3">
    <property type="entry name" value="OXALOACETATE DECARBOXYLASE ALPHA CHAIN"/>
    <property type="match status" value="1"/>
</dbReference>
<organism evidence="10 13">
    <name type="scientific">Ligilactobacillus salivarius</name>
    <dbReference type="NCBI Taxonomy" id="1624"/>
    <lineage>
        <taxon>Bacteria</taxon>
        <taxon>Bacillati</taxon>
        <taxon>Bacillota</taxon>
        <taxon>Bacilli</taxon>
        <taxon>Lactobacillales</taxon>
        <taxon>Lactobacillaceae</taxon>
        <taxon>Ligilactobacillus</taxon>
    </lineage>
</organism>
<evidence type="ECO:0000313" key="12">
    <source>
        <dbReference type="EMBL" id="WII28987.1"/>
    </source>
</evidence>
<dbReference type="Gene3D" id="2.40.50.100">
    <property type="match status" value="1"/>
</dbReference>
<keyword evidence="5 8" id="KW-0443">Lipid metabolism</keyword>